<evidence type="ECO:0000256" key="5">
    <source>
        <dbReference type="ARBA" id="ARBA00023014"/>
    </source>
</evidence>
<feature type="domain" description="4Fe-4S ferredoxin-type" evidence="6">
    <location>
        <begin position="59"/>
        <end position="87"/>
    </location>
</feature>
<keyword evidence="5" id="KW-0411">Iron-sulfur</keyword>
<dbReference type="AlphaFoldDB" id="A0A1W1UGH3"/>
<dbReference type="PROSITE" id="PS00198">
    <property type="entry name" value="4FE4S_FER_1"/>
    <property type="match status" value="2"/>
</dbReference>
<dbReference type="GO" id="GO:0051539">
    <property type="term" value="F:4 iron, 4 sulfur cluster binding"/>
    <property type="evidence" value="ECO:0007669"/>
    <property type="project" value="UniProtKB-KW"/>
</dbReference>
<proteinExistence type="predicted"/>
<reference evidence="8" key="1">
    <citation type="submission" date="2017-04" db="EMBL/GenBank/DDBJ databases">
        <authorList>
            <person name="Varghese N."/>
            <person name="Submissions S."/>
        </authorList>
    </citation>
    <scope>NUCLEOTIDE SEQUENCE [LARGE SCALE GENOMIC DNA]</scope>
    <source>
        <strain evidence="8">DSM 23072</strain>
    </source>
</reference>
<dbReference type="PANTHER" id="PTHR24960:SF79">
    <property type="entry name" value="PHOTOSYSTEM I IRON-SULFUR CENTER"/>
    <property type="match status" value="1"/>
</dbReference>
<keyword evidence="8" id="KW-1185">Reference proteome</keyword>
<dbReference type="Pfam" id="PF12838">
    <property type="entry name" value="Fer4_7"/>
    <property type="match status" value="2"/>
</dbReference>
<keyword evidence="3" id="KW-0677">Repeat</keyword>
<feature type="domain" description="4Fe-4S ferredoxin-type" evidence="6">
    <location>
        <begin position="89"/>
        <end position="118"/>
    </location>
</feature>
<dbReference type="RefSeq" id="WP_084255897.1">
    <property type="nucleotide sequence ID" value="NZ_FWWV01000002.1"/>
</dbReference>
<evidence type="ECO:0000256" key="1">
    <source>
        <dbReference type="ARBA" id="ARBA00022485"/>
    </source>
</evidence>
<protein>
    <submittedName>
        <fullName evidence="7">Ferredoxin-type protein NapF</fullName>
    </submittedName>
</protein>
<dbReference type="InterPro" id="IPR017900">
    <property type="entry name" value="4Fe4S_Fe_S_CS"/>
</dbReference>
<dbReference type="STRING" id="1122938.SAMN05660772_00570"/>
<name>A0A1W1UGH3_9PAST</name>
<evidence type="ECO:0000256" key="2">
    <source>
        <dbReference type="ARBA" id="ARBA00022723"/>
    </source>
</evidence>
<dbReference type="SUPFAM" id="SSF46548">
    <property type="entry name" value="alpha-helical ferredoxin"/>
    <property type="match status" value="1"/>
</dbReference>
<evidence type="ECO:0000256" key="3">
    <source>
        <dbReference type="ARBA" id="ARBA00022737"/>
    </source>
</evidence>
<evidence type="ECO:0000313" key="8">
    <source>
        <dbReference type="Proteomes" id="UP000192408"/>
    </source>
</evidence>
<accession>A0A1W1UGH3</accession>
<dbReference type="InterPro" id="IPR004496">
    <property type="entry name" value="NapF"/>
</dbReference>
<evidence type="ECO:0000256" key="4">
    <source>
        <dbReference type="ARBA" id="ARBA00023004"/>
    </source>
</evidence>
<dbReference type="InterPro" id="IPR017896">
    <property type="entry name" value="4Fe4S_Fe-S-bd"/>
</dbReference>
<dbReference type="NCBIfam" id="TIGR00402">
    <property type="entry name" value="napF"/>
    <property type="match status" value="1"/>
</dbReference>
<keyword evidence="1" id="KW-0004">4Fe-4S</keyword>
<dbReference type="EMBL" id="FWWV01000002">
    <property type="protein sequence ID" value="SMB80218.1"/>
    <property type="molecule type" value="Genomic_DNA"/>
</dbReference>
<dbReference type="PROSITE" id="PS51379">
    <property type="entry name" value="4FE4S_FER_2"/>
    <property type="match status" value="3"/>
</dbReference>
<dbReference type="Gene3D" id="3.30.70.20">
    <property type="match status" value="2"/>
</dbReference>
<dbReference type="GO" id="GO:0046872">
    <property type="term" value="F:metal ion binding"/>
    <property type="evidence" value="ECO:0007669"/>
    <property type="project" value="UniProtKB-KW"/>
</dbReference>
<dbReference type="InterPro" id="IPR050157">
    <property type="entry name" value="PSI_iron-sulfur_center"/>
</dbReference>
<feature type="domain" description="4Fe-4S ferredoxin-type" evidence="6">
    <location>
        <begin position="158"/>
        <end position="187"/>
    </location>
</feature>
<dbReference type="Proteomes" id="UP000192408">
    <property type="component" value="Unassembled WGS sequence"/>
</dbReference>
<organism evidence="7 8">
    <name type="scientific">Pasteurella testudinis DSM 23072</name>
    <dbReference type="NCBI Taxonomy" id="1122938"/>
    <lineage>
        <taxon>Bacteria</taxon>
        <taxon>Pseudomonadati</taxon>
        <taxon>Pseudomonadota</taxon>
        <taxon>Gammaproteobacteria</taxon>
        <taxon>Pasteurellales</taxon>
        <taxon>Pasteurellaceae</taxon>
        <taxon>Pasteurella</taxon>
    </lineage>
</organism>
<evidence type="ECO:0000313" key="7">
    <source>
        <dbReference type="EMBL" id="SMB80218.1"/>
    </source>
</evidence>
<evidence type="ECO:0000259" key="6">
    <source>
        <dbReference type="PROSITE" id="PS51379"/>
    </source>
</evidence>
<dbReference type="PANTHER" id="PTHR24960">
    <property type="entry name" value="PHOTOSYSTEM I IRON-SULFUR CENTER-RELATED"/>
    <property type="match status" value="1"/>
</dbReference>
<sequence length="191" mass="21200">MSSKTSGKNERYYHAFMQHNHISRRGLLRGVFNAGQKAQQQIETEIYQRQAPRPPQAVAEPLFLKHCNGCGDCVSACPYGLISIQAQKAVLEIDFCSCDLCGKCTDACQTGALTPQVRADSELRPHFGHLCLRQKGRSCSLCETGCPVNAITFDSSHRKMQVDPQRCNGCGECKIRCPSHYIELKLHTRAG</sequence>
<gene>
    <name evidence="7" type="ORF">SAMN05660772_00570</name>
</gene>
<keyword evidence="4" id="KW-0408">Iron</keyword>
<keyword evidence="2" id="KW-0479">Metal-binding</keyword>